<evidence type="ECO:0000256" key="4">
    <source>
        <dbReference type="SAM" id="Phobius"/>
    </source>
</evidence>
<dbReference type="Proteomes" id="UP001215461">
    <property type="component" value="Unassembled WGS sequence"/>
</dbReference>
<dbReference type="InterPro" id="IPR050834">
    <property type="entry name" value="Glycosyltransf_2"/>
</dbReference>
<sequence>MEEFTVLMSLYSKDNAENFLRAVESNFEQTVQPKELVLVIDGPIDEKLENAIFKLYHKYENKIQIVRLKENKGLGNALRTGLQYVHTNLVARADSDDISDSNRFERQLIEFENTQDLLIVGGLIKEFIGNVDNIVAIRKLPNSDAQIRKFSKYRSPFNHPTVMFKKAAVEQAGNYQDFYSFEDYHLWIRMLLLTGKVKNIDDAVVFMRTETGMYNRRGGVKYAIRNWKLRRYCWQLGVLSFSQMLMIDIIVFGFAIIPTFLRAYLYKVFLRKGKK</sequence>
<protein>
    <submittedName>
        <fullName evidence="6">Glycosyltransferase</fullName>
    </submittedName>
</protein>
<gene>
    <name evidence="6" type="ORF">G9403_04250</name>
</gene>
<dbReference type="EMBL" id="JAANXN010000004">
    <property type="protein sequence ID" value="MDF8370873.1"/>
    <property type="molecule type" value="Genomic_DNA"/>
</dbReference>
<organism evidence="6 7">
    <name type="scientific">Weissella paramesenteroides</name>
    <name type="common">Leuconostoc paramesenteroides</name>
    <dbReference type="NCBI Taxonomy" id="1249"/>
    <lineage>
        <taxon>Bacteria</taxon>
        <taxon>Bacillati</taxon>
        <taxon>Bacillota</taxon>
        <taxon>Bacilli</taxon>
        <taxon>Lactobacillales</taxon>
        <taxon>Lactobacillaceae</taxon>
        <taxon>Weissella</taxon>
    </lineage>
</organism>
<accession>A0ABD4XHU8</accession>
<comment type="similarity">
    <text evidence="1">Belongs to the glycosyltransferase 2 family.</text>
</comment>
<feature type="domain" description="Glycosyltransferase 2-like" evidence="5">
    <location>
        <begin position="6"/>
        <end position="162"/>
    </location>
</feature>
<reference evidence="6 7" key="1">
    <citation type="submission" date="2020-03" db="EMBL/GenBank/DDBJ databases">
        <title>Comparative genomics of Weissella paramesenteroides.</title>
        <authorList>
            <person name="Kant R."/>
            <person name="Takala T."/>
            <person name="Saris P."/>
        </authorList>
    </citation>
    <scope>NUCLEOTIDE SEQUENCE [LARGE SCALE GENOMIC DNA]</scope>
    <source>
        <strain evidence="6 7">SJ27-4</strain>
    </source>
</reference>
<dbReference type="SUPFAM" id="SSF53448">
    <property type="entry name" value="Nucleotide-diphospho-sugar transferases"/>
    <property type="match status" value="1"/>
</dbReference>
<keyword evidence="4" id="KW-1133">Transmembrane helix</keyword>
<dbReference type="InterPro" id="IPR029044">
    <property type="entry name" value="Nucleotide-diphossugar_trans"/>
</dbReference>
<comment type="caution">
    <text evidence="6">The sequence shown here is derived from an EMBL/GenBank/DDBJ whole genome shotgun (WGS) entry which is preliminary data.</text>
</comment>
<dbReference type="RefSeq" id="WP_277362170.1">
    <property type="nucleotide sequence ID" value="NZ_JAANXN010000004.1"/>
</dbReference>
<dbReference type="Gene3D" id="3.90.550.10">
    <property type="entry name" value="Spore Coat Polysaccharide Biosynthesis Protein SpsA, Chain A"/>
    <property type="match status" value="1"/>
</dbReference>
<keyword evidence="2" id="KW-0328">Glycosyltransferase</keyword>
<dbReference type="PANTHER" id="PTHR43685:SF5">
    <property type="entry name" value="GLYCOSYLTRANSFERASE EPSE-RELATED"/>
    <property type="match status" value="1"/>
</dbReference>
<evidence type="ECO:0000313" key="6">
    <source>
        <dbReference type="EMBL" id="MDF8370873.1"/>
    </source>
</evidence>
<proteinExistence type="inferred from homology"/>
<dbReference type="GO" id="GO:0016757">
    <property type="term" value="F:glycosyltransferase activity"/>
    <property type="evidence" value="ECO:0007669"/>
    <property type="project" value="UniProtKB-KW"/>
</dbReference>
<evidence type="ECO:0000313" key="7">
    <source>
        <dbReference type="Proteomes" id="UP001215461"/>
    </source>
</evidence>
<feature type="transmembrane region" description="Helical" evidence="4">
    <location>
        <begin position="244"/>
        <end position="265"/>
    </location>
</feature>
<evidence type="ECO:0000256" key="2">
    <source>
        <dbReference type="ARBA" id="ARBA00022676"/>
    </source>
</evidence>
<keyword evidence="3" id="KW-0808">Transferase</keyword>
<name>A0ABD4XHU8_WEIPA</name>
<dbReference type="Pfam" id="PF00535">
    <property type="entry name" value="Glycos_transf_2"/>
    <property type="match status" value="1"/>
</dbReference>
<keyword evidence="4" id="KW-0812">Transmembrane</keyword>
<evidence type="ECO:0000259" key="5">
    <source>
        <dbReference type="Pfam" id="PF00535"/>
    </source>
</evidence>
<dbReference type="AlphaFoldDB" id="A0ABD4XHU8"/>
<evidence type="ECO:0000256" key="3">
    <source>
        <dbReference type="ARBA" id="ARBA00022679"/>
    </source>
</evidence>
<dbReference type="PANTHER" id="PTHR43685">
    <property type="entry name" value="GLYCOSYLTRANSFERASE"/>
    <property type="match status" value="1"/>
</dbReference>
<dbReference type="InterPro" id="IPR001173">
    <property type="entry name" value="Glyco_trans_2-like"/>
</dbReference>
<evidence type="ECO:0000256" key="1">
    <source>
        <dbReference type="ARBA" id="ARBA00006739"/>
    </source>
</evidence>
<keyword evidence="4" id="KW-0472">Membrane</keyword>